<keyword evidence="2" id="KW-1185">Reference proteome</keyword>
<proteinExistence type="predicted"/>
<evidence type="ECO:0000313" key="2">
    <source>
        <dbReference type="Proteomes" id="UP001558850"/>
    </source>
</evidence>
<evidence type="ECO:0000313" key="1">
    <source>
        <dbReference type="EMBL" id="MEX3934214.1"/>
    </source>
</evidence>
<dbReference type="Proteomes" id="UP001558850">
    <property type="component" value="Unassembled WGS sequence"/>
</dbReference>
<organism evidence="1 2">
    <name type="scientific">Paraburkholderia phymatum</name>
    <dbReference type="NCBI Taxonomy" id="148447"/>
    <lineage>
        <taxon>Bacteria</taxon>
        <taxon>Pseudomonadati</taxon>
        <taxon>Pseudomonadota</taxon>
        <taxon>Betaproteobacteria</taxon>
        <taxon>Burkholderiales</taxon>
        <taxon>Burkholderiaceae</taxon>
        <taxon>Paraburkholderia</taxon>
    </lineage>
</organism>
<protein>
    <submittedName>
        <fullName evidence="1">SET domain-containing protein-lysine N-methyltransferase</fullName>
    </submittedName>
</protein>
<reference evidence="1" key="1">
    <citation type="submission" date="2024-07" db="EMBL/GenBank/DDBJ databases">
        <title>A survey of Mimosa microsymbionts across Brazilian biomes reveals a high diversity of Paraburkholderia nodulating endemic species, but also that Cupriavidus is common as a symbiont of widespread species.</title>
        <authorList>
            <person name="Rouws L."/>
            <person name="Barauna A."/>
            <person name="Beukes C."/>
            <person name="Rouws J.R.C."/>
            <person name="De Faria S.M."/>
            <person name="Gross E."/>
            <person name="Bueno Dos Reis Junior F."/>
            <person name="Simon M.F."/>
            <person name="Maluk M."/>
            <person name="Odee D.W."/>
            <person name="Kenicer G."/>
            <person name="Young J.P.W."/>
            <person name="Reis V.M."/>
            <person name="Zilli J."/>
            <person name="James E.K."/>
        </authorList>
    </citation>
    <scope>NUCLEOTIDE SEQUENCE</scope>
    <source>
        <strain evidence="1">EG181B</strain>
    </source>
</reference>
<accession>A0ACC6U3R1</accession>
<name>A0ACC6U3R1_9BURK</name>
<comment type="caution">
    <text evidence="1">The sequence shown here is derived from an EMBL/GenBank/DDBJ whole genome shotgun (WGS) entry which is preliminary data.</text>
</comment>
<sequence length="84" mass="9327">MSCKVPPVTARHTFLFDTGDGTVIDGARGGSNVRWMNHSCEPNCKAYISDERVFYLHAEKFETCHCGSTNCRGTMHAAERFQAA</sequence>
<dbReference type="EMBL" id="JBFRCH010000012">
    <property type="protein sequence ID" value="MEX3934214.1"/>
    <property type="molecule type" value="Genomic_DNA"/>
</dbReference>
<gene>
    <name evidence="1" type="ORF">AB4Y32_20840</name>
</gene>